<dbReference type="PANTHER" id="PTHR33107:SF21">
    <property type="entry name" value="KUNITZ FAMILY TRYPSIN AND PROTEASE INHIBITOR PROTEIN"/>
    <property type="match status" value="1"/>
</dbReference>
<dbReference type="SUPFAM" id="SSF50386">
    <property type="entry name" value="STI-like"/>
    <property type="match status" value="1"/>
</dbReference>
<keyword evidence="3" id="KW-1015">Disulfide bond</keyword>
<dbReference type="Pfam" id="PF00197">
    <property type="entry name" value="Kunitz_legume"/>
    <property type="match status" value="1"/>
</dbReference>
<dbReference type="InterPro" id="IPR011065">
    <property type="entry name" value="Kunitz_inhibitor_STI-like_sf"/>
</dbReference>
<accession>A0A4D6M4H2</accession>
<dbReference type="OrthoDB" id="1751999at2759"/>
<dbReference type="EMBL" id="CP039349">
    <property type="protein sequence ID" value="QCD95066.1"/>
    <property type="molecule type" value="Genomic_DNA"/>
</dbReference>
<keyword evidence="1" id="KW-0646">Protease inhibitor</keyword>
<dbReference type="AlphaFoldDB" id="A0A4D6M4H2"/>
<sequence>MMKSAPSLTLSFFFLFAITTINFTPSFSEASEKVVDSQERPVSSAAKYYVLPFFSGPEGGGVTLGQAENSACPVAVLQTTDESDRGLAVKFGTGGNTSSGDIFTEKPLDVAFVDKPSCASSSNWVVVSDDFPGIWVGIGGEGDHPGKKVVTGKFIVQKFDVGYKLVFCFDSSSNCYGIGRHDDVQGRRLVLNNKPFEFSFNYGS</sequence>
<dbReference type="GO" id="GO:0004867">
    <property type="term" value="F:serine-type endopeptidase inhibitor activity"/>
    <property type="evidence" value="ECO:0007669"/>
    <property type="project" value="UniProtKB-KW"/>
</dbReference>
<dbReference type="SMART" id="SM00452">
    <property type="entry name" value="STI"/>
    <property type="match status" value="1"/>
</dbReference>
<evidence type="ECO:0000256" key="1">
    <source>
        <dbReference type="ARBA" id="ARBA00022690"/>
    </source>
</evidence>
<evidence type="ECO:0000256" key="2">
    <source>
        <dbReference type="ARBA" id="ARBA00022900"/>
    </source>
</evidence>
<dbReference type="InterPro" id="IPR002160">
    <property type="entry name" value="Prot_inh_Kunz-lg"/>
</dbReference>
<dbReference type="PRINTS" id="PR00291">
    <property type="entry name" value="KUNITZINHBTR"/>
</dbReference>
<dbReference type="CDD" id="cd23376">
    <property type="entry name" value="beta-trefoil_STI_DrTI"/>
    <property type="match status" value="1"/>
</dbReference>
<gene>
    <name evidence="5" type="ORF">DEO72_LG5g3159</name>
</gene>
<keyword evidence="6" id="KW-1185">Reference proteome</keyword>
<feature type="chain" id="PRO_5020026712" evidence="4">
    <location>
        <begin position="31"/>
        <end position="204"/>
    </location>
</feature>
<protein>
    <submittedName>
        <fullName evidence="5">Kunitz inhibitor ST1-like</fullName>
    </submittedName>
</protein>
<reference evidence="5 6" key="1">
    <citation type="submission" date="2019-04" db="EMBL/GenBank/DDBJ databases">
        <title>An improved genome assembly and genetic linkage map for asparagus bean, Vigna unguiculata ssp. sesquipedialis.</title>
        <authorList>
            <person name="Xia Q."/>
            <person name="Zhang R."/>
            <person name="Dong Y."/>
        </authorList>
    </citation>
    <scope>NUCLEOTIDE SEQUENCE [LARGE SCALE GENOMIC DNA]</scope>
    <source>
        <tissue evidence="5">Leaf</tissue>
    </source>
</reference>
<keyword evidence="4" id="KW-0732">Signal</keyword>
<dbReference type="Proteomes" id="UP000501690">
    <property type="component" value="Linkage Group LG5"/>
</dbReference>
<feature type="signal peptide" evidence="4">
    <location>
        <begin position="1"/>
        <end position="30"/>
    </location>
</feature>
<evidence type="ECO:0000256" key="3">
    <source>
        <dbReference type="ARBA" id="ARBA00023157"/>
    </source>
</evidence>
<name>A0A4D6M4H2_VIGUN</name>
<keyword evidence="2" id="KW-0722">Serine protease inhibitor</keyword>
<organism evidence="5 6">
    <name type="scientific">Vigna unguiculata</name>
    <name type="common">Cowpea</name>
    <dbReference type="NCBI Taxonomy" id="3917"/>
    <lineage>
        <taxon>Eukaryota</taxon>
        <taxon>Viridiplantae</taxon>
        <taxon>Streptophyta</taxon>
        <taxon>Embryophyta</taxon>
        <taxon>Tracheophyta</taxon>
        <taxon>Spermatophyta</taxon>
        <taxon>Magnoliopsida</taxon>
        <taxon>eudicotyledons</taxon>
        <taxon>Gunneridae</taxon>
        <taxon>Pentapetalae</taxon>
        <taxon>rosids</taxon>
        <taxon>fabids</taxon>
        <taxon>Fabales</taxon>
        <taxon>Fabaceae</taxon>
        <taxon>Papilionoideae</taxon>
        <taxon>50 kb inversion clade</taxon>
        <taxon>NPAAA clade</taxon>
        <taxon>indigoferoid/millettioid clade</taxon>
        <taxon>Phaseoleae</taxon>
        <taxon>Vigna</taxon>
    </lineage>
</organism>
<evidence type="ECO:0000256" key="4">
    <source>
        <dbReference type="SAM" id="SignalP"/>
    </source>
</evidence>
<proteinExistence type="predicted"/>
<evidence type="ECO:0000313" key="5">
    <source>
        <dbReference type="EMBL" id="QCD95066.1"/>
    </source>
</evidence>
<evidence type="ECO:0000313" key="6">
    <source>
        <dbReference type="Proteomes" id="UP000501690"/>
    </source>
</evidence>
<dbReference type="Gramene" id="Vigun04g169200.1.v1.2">
    <property type="protein sequence ID" value="Vigun04g169200.1.v1.2.CDS.1"/>
    <property type="gene ID" value="Vigun04g169200.v1.2"/>
</dbReference>
<dbReference type="PANTHER" id="PTHR33107">
    <property type="entry name" value="KUNITZ TRYPSIN INHIBITOR 2"/>
    <property type="match status" value="1"/>
</dbReference>
<dbReference type="Gene3D" id="2.80.10.50">
    <property type="match status" value="1"/>
</dbReference>